<evidence type="ECO:0000313" key="7">
    <source>
        <dbReference type="EMBL" id="GMK47663.1"/>
    </source>
</evidence>
<evidence type="ECO:0000256" key="6">
    <source>
        <dbReference type="SAM" id="Phobius"/>
    </source>
</evidence>
<reference evidence="7 8" key="1">
    <citation type="submission" date="2023-05" db="EMBL/GenBank/DDBJ databases">
        <title>Draft genome of Paenibacillus sp. CCS26.</title>
        <authorList>
            <person name="Akita H."/>
            <person name="Shinto Y."/>
            <person name="Kimura Z."/>
        </authorList>
    </citation>
    <scope>NUCLEOTIDE SEQUENCE [LARGE SCALE GENOMIC DNA]</scope>
    <source>
        <strain evidence="7 8">CCS26</strain>
    </source>
</reference>
<proteinExistence type="inferred from homology"/>
<sequence>MNSQIALNTGVGVAGAFITFAFGHWTEALTFLLCAFVVDIISGISASIKEGSGISSAVGAAGLAKKGLMLLVIILAHRVDVLLELDNVTMGAATYFYIANELISVTENYGRHGLPLPDAVKRIITVLKDKGGVSDDGSKNV</sequence>
<dbReference type="Pfam" id="PF05105">
    <property type="entry name" value="Phage_holin_4_1"/>
    <property type="match status" value="1"/>
</dbReference>
<evidence type="ECO:0000256" key="3">
    <source>
        <dbReference type="ARBA" id="ARBA00022989"/>
    </source>
</evidence>
<evidence type="ECO:0000256" key="1">
    <source>
        <dbReference type="ARBA" id="ARBA00004141"/>
    </source>
</evidence>
<comment type="subcellular location">
    <subcellularLocation>
        <location evidence="1">Membrane</location>
        <topology evidence="1">Multi-pass membrane protein</topology>
    </subcellularLocation>
</comment>
<dbReference type="InterPro" id="IPR006480">
    <property type="entry name" value="Phage_holin_4_1"/>
</dbReference>
<evidence type="ECO:0000256" key="2">
    <source>
        <dbReference type="ARBA" id="ARBA00022692"/>
    </source>
</evidence>
<gene>
    <name evidence="7" type="ORF">PghCCS26_47930</name>
</gene>
<dbReference type="Proteomes" id="UP001285921">
    <property type="component" value="Unassembled WGS sequence"/>
</dbReference>
<name>A0ABQ6NSX3_9BACL</name>
<dbReference type="EMBL" id="BTCL01000021">
    <property type="protein sequence ID" value="GMK47663.1"/>
    <property type="molecule type" value="Genomic_DNA"/>
</dbReference>
<protein>
    <recommendedName>
        <fullName evidence="9">Holin</fullName>
    </recommendedName>
</protein>
<evidence type="ECO:0008006" key="9">
    <source>
        <dbReference type="Google" id="ProtNLM"/>
    </source>
</evidence>
<comment type="similarity">
    <text evidence="5">Belongs to the bacteriophage holin family. Cp-1 holin subfamily.</text>
</comment>
<evidence type="ECO:0000313" key="8">
    <source>
        <dbReference type="Proteomes" id="UP001285921"/>
    </source>
</evidence>
<evidence type="ECO:0000256" key="4">
    <source>
        <dbReference type="ARBA" id="ARBA00023136"/>
    </source>
</evidence>
<keyword evidence="4 6" id="KW-0472">Membrane</keyword>
<keyword evidence="3 6" id="KW-1133">Transmembrane helix</keyword>
<accession>A0ABQ6NSX3</accession>
<feature type="transmembrane region" description="Helical" evidence="6">
    <location>
        <begin position="6"/>
        <end position="22"/>
    </location>
</feature>
<keyword evidence="2 6" id="KW-0812">Transmembrane</keyword>
<evidence type="ECO:0000256" key="5">
    <source>
        <dbReference type="ARBA" id="ARBA00023600"/>
    </source>
</evidence>
<dbReference type="NCBIfam" id="TIGR01593">
    <property type="entry name" value="holin_tox_secr"/>
    <property type="match status" value="1"/>
</dbReference>
<keyword evidence="8" id="KW-1185">Reference proteome</keyword>
<dbReference type="RefSeq" id="WP_317981586.1">
    <property type="nucleotide sequence ID" value="NZ_BTCL01000021.1"/>
</dbReference>
<organism evidence="7 8">
    <name type="scientific">Paenibacillus glycanilyticus</name>
    <dbReference type="NCBI Taxonomy" id="126569"/>
    <lineage>
        <taxon>Bacteria</taxon>
        <taxon>Bacillati</taxon>
        <taxon>Bacillota</taxon>
        <taxon>Bacilli</taxon>
        <taxon>Bacillales</taxon>
        <taxon>Paenibacillaceae</taxon>
        <taxon>Paenibacillus</taxon>
    </lineage>
</organism>
<comment type="caution">
    <text evidence="7">The sequence shown here is derived from an EMBL/GenBank/DDBJ whole genome shotgun (WGS) entry which is preliminary data.</text>
</comment>